<dbReference type="AlphaFoldDB" id="A0A9Q1RB44"/>
<proteinExistence type="predicted"/>
<gene>
    <name evidence="2" type="ORF">K7X08_030723</name>
</gene>
<dbReference type="Proteomes" id="UP001152561">
    <property type="component" value="Unassembled WGS sequence"/>
</dbReference>
<protein>
    <submittedName>
        <fullName evidence="2">Uncharacterized protein</fullName>
    </submittedName>
</protein>
<sequence length="111" mass="12092">MLSFEPRREDILGKAHEVYSVNKIILKSKEKVIDLPWKKEADSENVVRNVTHIQGNTGSGQSPLTTEWLGTSSYCCFLPKKGGDDSSMHGEQRAESSEGNAAAEEAVVAAV</sequence>
<accession>A0A9Q1RB44</accession>
<comment type="caution">
    <text evidence="2">The sequence shown here is derived from an EMBL/GenBank/DDBJ whole genome shotgun (WGS) entry which is preliminary data.</text>
</comment>
<feature type="compositionally biased region" description="Basic and acidic residues" evidence="1">
    <location>
        <begin position="83"/>
        <end position="96"/>
    </location>
</feature>
<dbReference type="EMBL" id="JAJAGQ010000012">
    <property type="protein sequence ID" value="KAJ8548254.1"/>
    <property type="molecule type" value="Genomic_DNA"/>
</dbReference>
<evidence type="ECO:0000313" key="2">
    <source>
        <dbReference type="EMBL" id="KAJ8548254.1"/>
    </source>
</evidence>
<keyword evidence="3" id="KW-1185">Reference proteome</keyword>
<evidence type="ECO:0000313" key="3">
    <source>
        <dbReference type="Proteomes" id="UP001152561"/>
    </source>
</evidence>
<name>A0A9Q1RB44_9SOLA</name>
<feature type="region of interest" description="Disordered" evidence="1">
    <location>
        <begin position="83"/>
        <end position="105"/>
    </location>
</feature>
<evidence type="ECO:0000256" key="1">
    <source>
        <dbReference type="SAM" id="MobiDB-lite"/>
    </source>
</evidence>
<reference evidence="3" key="1">
    <citation type="journal article" date="2023" name="Proc. Natl. Acad. Sci. U.S.A.">
        <title>Genomic and structural basis for evolution of tropane alkaloid biosynthesis.</title>
        <authorList>
            <person name="Wanga Y.-J."/>
            <person name="Taina T."/>
            <person name="Yua J.-Y."/>
            <person name="Lia J."/>
            <person name="Xua B."/>
            <person name="Chenc J."/>
            <person name="D'Auriad J.C."/>
            <person name="Huanga J.-P."/>
            <person name="Huanga S.-X."/>
        </authorList>
    </citation>
    <scope>NUCLEOTIDE SEQUENCE [LARGE SCALE GENOMIC DNA]</scope>
    <source>
        <strain evidence="3">cv. KIB-2019</strain>
    </source>
</reference>
<organism evidence="2 3">
    <name type="scientific">Anisodus acutangulus</name>
    <dbReference type="NCBI Taxonomy" id="402998"/>
    <lineage>
        <taxon>Eukaryota</taxon>
        <taxon>Viridiplantae</taxon>
        <taxon>Streptophyta</taxon>
        <taxon>Embryophyta</taxon>
        <taxon>Tracheophyta</taxon>
        <taxon>Spermatophyta</taxon>
        <taxon>Magnoliopsida</taxon>
        <taxon>eudicotyledons</taxon>
        <taxon>Gunneridae</taxon>
        <taxon>Pentapetalae</taxon>
        <taxon>asterids</taxon>
        <taxon>lamiids</taxon>
        <taxon>Solanales</taxon>
        <taxon>Solanaceae</taxon>
        <taxon>Solanoideae</taxon>
        <taxon>Hyoscyameae</taxon>
        <taxon>Anisodus</taxon>
    </lineage>
</organism>